<protein>
    <submittedName>
        <fullName evidence="3">G protein-coupled receptor</fullName>
    </submittedName>
</protein>
<evidence type="ECO:0000313" key="3">
    <source>
        <dbReference type="WBParaSite" id="Pan_g2448.t1"/>
    </source>
</evidence>
<reference evidence="2" key="1">
    <citation type="journal article" date="2013" name="Genetics">
        <title>The draft genome and transcriptome of Panagrellus redivivus are shaped by the harsh demands of a free-living lifestyle.</title>
        <authorList>
            <person name="Srinivasan J."/>
            <person name="Dillman A.R."/>
            <person name="Macchietto M.G."/>
            <person name="Heikkinen L."/>
            <person name="Lakso M."/>
            <person name="Fracchia K.M."/>
            <person name="Antoshechkin I."/>
            <person name="Mortazavi A."/>
            <person name="Wong G."/>
            <person name="Sternberg P.W."/>
        </authorList>
    </citation>
    <scope>NUCLEOTIDE SEQUENCE [LARGE SCALE GENOMIC DNA]</scope>
    <source>
        <strain evidence="2">MT8872</strain>
    </source>
</reference>
<dbReference type="PANTHER" id="PTHR22943">
    <property type="entry name" value="7-TRANSMEMBRANE DOMAIN RECEPTOR C.ELEGANS"/>
    <property type="match status" value="1"/>
</dbReference>
<dbReference type="InterPro" id="IPR019428">
    <property type="entry name" value="7TM_GPCR_serpentine_rcpt_Str"/>
</dbReference>
<keyword evidence="1" id="KW-0472">Membrane</keyword>
<feature type="transmembrane region" description="Helical" evidence="1">
    <location>
        <begin position="21"/>
        <end position="44"/>
    </location>
</feature>
<dbReference type="WBParaSite" id="Pan_g2448.t1">
    <property type="protein sequence ID" value="Pan_g2448.t1"/>
    <property type="gene ID" value="Pan_g2448"/>
</dbReference>
<proteinExistence type="predicted"/>
<organism evidence="2 3">
    <name type="scientific">Panagrellus redivivus</name>
    <name type="common">Microworm</name>
    <dbReference type="NCBI Taxonomy" id="6233"/>
    <lineage>
        <taxon>Eukaryota</taxon>
        <taxon>Metazoa</taxon>
        <taxon>Ecdysozoa</taxon>
        <taxon>Nematoda</taxon>
        <taxon>Chromadorea</taxon>
        <taxon>Rhabditida</taxon>
        <taxon>Tylenchina</taxon>
        <taxon>Panagrolaimomorpha</taxon>
        <taxon>Panagrolaimoidea</taxon>
        <taxon>Panagrolaimidae</taxon>
        <taxon>Panagrellus</taxon>
    </lineage>
</organism>
<evidence type="ECO:0000256" key="1">
    <source>
        <dbReference type="SAM" id="Phobius"/>
    </source>
</evidence>
<keyword evidence="1" id="KW-0812">Transmembrane</keyword>
<dbReference type="Proteomes" id="UP000492821">
    <property type="component" value="Unassembled WGS sequence"/>
</dbReference>
<reference evidence="3" key="2">
    <citation type="submission" date="2020-10" db="UniProtKB">
        <authorList>
            <consortium name="WormBaseParasite"/>
        </authorList>
    </citation>
    <scope>IDENTIFICATION</scope>
</reference>
<feature type="transmembrane region" description="Helical" evidence="1">
    <location>
        <begin position="50"/>
        <end position="73"/>
    </location>
</feature>
<keyword evidence="2" id="KW-1185">Reference proteome</keyword>
<name>A0A7E4VRT7_PANRE</name>
<dbReference type="PANTHER" id="PTHR22943:SF248">
    <property type="entry name" value="SEVEN TM RECEPTOR"/>
    <property type="match status" value="1"/>
</dbReference>
<sequence>MSAKTRQLQGQISRVLFAQAFVPFATIVVPFSIDILSIYCGLYFADSGLVLLAITAWAPVVNPVVTFCVVGQYRQAAVAFMQKLTTFTSANSTTSDGKTFSFSGAVLPTPKTGLLIDRHRESLSTRLLGGSTSLGGARRPSTLELTKTFIGP</sequence>
<keyword evidence="1" id="KW-1133">Transmembrane helix</keyword>
<dbReference type="Pfam" id="PF10326">
    <property type="entry name" value="7TM_GPCR_Str"/>
    <property type="match status" value="1"/>
</dbReference>
<dbReference type="AlphaFoldDB" id="A0A7E4VRT7"/>
<accession>A0A7E4VRT7</accession>
<evidence type="ECO:0000313" key="2">
    <source>
        <dbReference type="Proteomes" id="UP000492821"/>
    </source>
</evidence>